<comment type="caution">
    <text evidence="3">The sequence shown here is derived from an EMBL/GenBank/DDBJ whole genome shotgun (WGS) entry which is preliminary data.</text>
</comment>
<dbReference type="PANTHER" id="PTHR38790">
    <property type="entry name" value="2EXR DOMAIN-CONTAINING PROTEIN-RELATED"/>
    <property type="match status" value="1"/>
</dbReference>
<evidence type="ECO:0000256" key="1">
    <source>
        <dbReference type="SAM" id="MobiDB-lite"/>
    </source>
</evidence>
<dbReference type="EMBL" id="RZGK01000003">
    <property type="protein sequence ID" value="KAF9700640.1"/>
    <property type="molecule type" value="Genomic_DNA"/>
</dbReference>
<feature type="compositionally biased region" description="Basic and acidic residues" evidence="1">
    <location>
        <begin position="340"/>
        <end position="352"/>
    </location>
</feature>
<dbReference type="AlphaFoldDB" id="A0A8H7JCP2"/>
<dbReference type="Pfam" id="PF24864">
    <property type="entry name" value="DUF7730"/>
    <property type="match status" value="1"/>
</dbReference>
<name>A0A8H7JCP2_9PLEO</name>
<evidence type="ECO:0000259" key="2">
    <source>
        <dbReference type="Pfam" id="PF24864"/>
    </source>
</evidence>
<organism evidence="3 4">
    <name type="scientific">Ascochyta lentis</name>
    <dbReference type="NCBI Taxonomy" id="205686"/>
    <lineage>
        <taxon>Eukaryota</taxon>
        <taxon>Fungi</taxon>
        <taxon>Dikarya</taxon>
        <taxon>Ascomycota</taxon>
        <taxon>Pezizomycotina</taxon>
        <taxon>Dothideomycetes</taxon>
        <taxon>Pleosporomycetidae</taxon>
        <taxon>Pleosporales</taxon>
        <taxon>Pleosporineae</taxon>
        <taxon>Didymellaceae</taxon>
        <taxon>Ascochyta</taxon>
    </lineage>
</organism>
<sequence length="352" mass="39882">MTTHQLPIRHHAIQLEPDFCPLLSLPKELRLEIWRYAITDPSMDHLVLCIDRDYSPCSSHERPSSKPCCNPLRQCARFRTLVKTTFEKPRNCPVSITVLRSNKLIYHEALPLLYHSVAFCPRGTKSVFPDFLSLLSHFAKQHMRRIRLCIDAYIATDHHFSWAMLCAQTASLPGLRQVEVLGSYMHCPPPSPSKERLLRPLLKIKAPKKLIPEKDDVFQKILAEAEEVMEAEKTARKEQMALQTTKRMELKHGDKNGGFTLGETSIARPTVDKHAITSRPHAGQELGDEQDAEWDIVSLGSFESELDCGPSELIPGVKRTRSQSNDTEPLLTGDDDWELIDPHHAGDDTTRG</sequence>
<reference evidence="3" key="1">
    <citation type="submission" date="2018-12" db="EMBL/GenBank/DDBJ databases">
        <authorList>
            <person name="Syme R.A."/>
            <person name="Farfan-Caceres L."/>
            <person name="Lichtenzveig J."/>
        </authorList>
    </citation>
    <scope>NUCLEOTIDE SEQUENCE</scope>
    <source>
        <strain evidence="3">Al4</strain>
    </source>
</reference>
<feature type="region of interest" description="Disordered" evidence="1">
    <location>
        <begin position="303"/>
        <end position="352"/>
    </location>
</feature>
<keyword evidence="4" id="KW-1185">Reference proteome</keyword>
<dbReference type="OrthoDB" id="62952at2759"/>
<gene>
    <name evidence="3" type="ORF">EKO04_001473</name>
</gene>
<dbReference type="PANTHER" id="PTHR38790:SF4">
    <property type="entry name" value="2EXR DOMAIN-CONTAINING PROTEIN"/>
    <property type="match status" value="1"/>
</dbReference>
<accession>A0A8H7JCP2</accession>
<reference evidence="3" key="2">
    <citation type="submission" date="2020-09" db="EMBL/GenBank/DDBJ databases">
        <title>Reference genome assembly for Australian Ascochyta lentis isolate Al4.</title>
        <authorList>
            <person name="Lee R.C."/>
            <person name="Farfan-Caceres L.M."/>
            <person name="Debler J.W."/>
            <person name="Williams A.H."/>
            <person name="Henares B.M."/>
        </authorList>
    </citation>
    <scope>NUCLEOTIDE SEQUENCE</scope>
    <source>
        <strain evidence="3">Al4</strain>
    </source>
</reference>
<evidence type="ECO:0000313" key="3">
    <source>
        <dbReference type="EMBL" id="KAF9700640.1"/>
    </source>
</evidence>
<proteinExistence type="predicted"/>
<feature type="domain" description="DUF7730" evidence="2">
    <location>
        <begin position="20"/>
        <end position="148"/>
    </location>
</feature>
<dbReference type="Proteomes" id="UP000651452">
    <property type="component" value="Unassembled WGS sequence"/>
</dbReference>
<protein>
    <recommendedName>
        <fullName evidence="2">DUF7730 domain-containing protein</fullName>
    </recommendedName>
</protein>
<evidence type="ECO:0000313" key="4">
    <source>
        <dbReference type="Proteomes" id="UP000651452"/>
    </source>
</evidence>
<dbReference type="InterPro" id="IPR056632">
    <property type="entry name" value="DUF7730"/>
</dbReference>